<dbReference type="GO" id="GO:0046872">
    <property type="term" value="F:metal ion binding"/>
    <property type="evidence" value="ECO:0007669"/>
    <property type="project" value="UniProtKB-KW"/>
</dbReference>
<dbReference type="GO" id="GO:0004493">
    <property type="term" value="F:methylmalonyl-CoA epimerase activity"/>
    <property type="evidence" value="ECO:0007669"/>
    <property type="project" value="TreeGrafter"/>
</dbReference>
<evidence type="ECO:0000313" key="3">
    <source>
        <dbReference type="EMBL" id="VGO18218.1"/>
    </source>
</evidence>
<dbReference type="RefSeq" id="WP_136059722.1">
    <property type="nucleotide sequence ID" value="NZ_CAAHFH010000001.1"/>
</dbReference>
<dbReference type="InterPro" id="IPR037523">
    <property type="entry name" value="VOC_core"/>
</dbReference>
<dbReference type="PANTHER" id="PTHR43048">
    <property type="entry name" value="METHYLMALONYL-COA EPIMERASE"/>
    <property type="match status" value="1"/>
</dbReference>
<dbReference type="Gene3D" id="3.10.180.10">
    <property type="entry name" value="2,3-Dihydroxybiphenyl 1,2-Dioxygenase, domain 1"/>
    <property type="match status" value="1"/>
</dbReference>
<dbReference type="GO" id="GO:0046491">
    <property type="term" value="P:L-methylmalonyl-CoA metabolic process"/>
    <property type="evidence" value="ECO:0007669"/>
    <property type="project" value="TreeGrafter"/>
</dbReference>
<gene>
    <name evidence="3" type="ORF">SCARR_00269</name>
</gene>
<name>A0A6C2UDE9_9BACT</name>
<dbReference type="PROSITE" id="PS51819">
    <property type="entry name" value="VOC"/>
    <property type="match status" value="1"/>
</dbReference>
<dbReference type="InterPro" id="IPR029068">
    <property type="entry name" value="Glyas_Bleomycin-R_OHBP_Dase"/>
</dbReference>
<evidence type="ECO:0000256" key="1">
    <source>
        <dbReference type="ARBA" id="ARBA00022723"/>
    </source>
</evidence>
<dbReference type="Pfam" id="PF00903">
    <property type="entry name" value="Glyoxalase"/>
    <property type="match status" value="1"/>
</dbReference>
<evidence type="ECO:0000313" key="4">
    <source>
        <dbReference type="Proteomes" id="UP000346198"/>
    </source>
</evidence>
<sequence>MIKQLAHACIMSSDLAATETFYCGKLGLKKTFDFFKEGELYGFYLELGNGTFLEVFAEPAEERPSRIRHLCFEVEDIDRVVEKLDAMQVAHTEKKLGGDNTWQTWIKDSDGIDIEFHQYTDESSQTTGTDCLVDW</sequence>
<dbReference type="InterPro" id="IPR051785">
    <property type="entry name" value="MMCE/EMCE_epimerase"/>
</dbReference>
<dbReference type="SUPFAM" id="SSF54593">
    <property type="entry name" value="Glyoxalase/Bleomycin resistance protein/Dihydroxybiphenyl dioxygenase"/>
    <property type="match status" value="1"/>
</dbReference>
<organism evidence="3 4">
    <name type="scientific">Pontiella sulfatireligans</name>
    <dbReference type="NCBI Taxonomy" id="2750658"/>
    <lineage>
        <taxon>Bacteria</taxon>
        <taxon>Pseudomonadati</taxon>
        <taxon>Kiritimatiellota</taxon>
        <taxon>Kiritimatiellia</taxon>
        <taxon>Kiritimatiellales</taxon>
        <taxon>Pontiellaceae</taxon>
        <taxon>Pontiella</taxon>
    </lineage>
</organism>
<accession>A0A6C2UDE9</accession>
<dbReference type="EMBL" id="CAAHFH010000001">
    <property type="protein sequence ID" value="VGO18218.1"/>
    <property type="molecule type" value="Genomic_DNA"/>
</dbReference>
<reference evidence="3 4" key="1">
    <citation type="submission" date="2019-04" db="EMBL/GenBank/DDBJ databases">
        <authorList>
            <person name="Van Vliet M D."/>
        </authorList>
    </citation>
    <scope>NUCLEOTIDE SEQUENCE [LARGE SCALE GENOMIC DNA]</scope>
    <source>
        <strain evidence="3 4">F21</strain>
    </source>
</reference>
<dbReference type="Proteomes" id="UP000346198">
    <property type="component" value="Unassembled WGS sequence"/>
</dbReference>
<dbReference type="InterPro" id="IPR004360">
    <property type="entry name" value="Glyas_Fos-R_dOase_dom"/>
</dbReference>
<protein>
    <recommendedName>
        <fullName evidence="2">VOC domain-containing protein</fullName>
    </recommendedName>
</protein>
<dbReference type="AlphaFoldDB" id="A0A6C2UDE9"/>
<feature type="domain" description="VOC" evidence="2">
    <location>
        <begin position="4"/>
        <end position="119"/>
    </location>
</feature>
<keyword evidence="1" id="KW-0479">Metal-binding</keyword>
<evidence type="ECO:0000259" key="2">
    <source>
        <dbReference type="PROSITE" id="PS51819"/>
    </source>
</evidence>
<keyword evidence="4" id="KW-1185">Reference proteome</keyword>
<dbReference type="PANTHER" id="PTHR43048:SF3">
    <property type="entry name" value="METHYLMALONYL-COA EPIMERASE, MITOCHONDRIAL"/>
    <property type="match status" value="1"/>
</dbReference>
<proteinExistence type="predicted"/>